<dbReference type="CDD" id="cd03467">
    <property type="entry name" value="Rieske"/>
    <property type="match status" value="1"/>
</dbReference>
<dbReference type="InterPro" id="IPR017941">
    <property type="entry name" value="Rieske_2Fe-2S"/>
</dbReference>
<dbReference type="FunFam" id="2.102.10.10:FF:000016">
    <property type="entry name" value="Nitrite reductase/ring-hydroxylating ferredoxin subunit"/>
    <property type="match status" value="1"/>
</dbReference>
<dbReference type="PRINTS" id="PR00162">
    <property type="entry name" value="RIESKE"/>
</dbReference>
<reference evidence="12 13" key="1">
    <citation type="journal article" date="2015" name="Antonie Van Leeuwenhoek">
        <title>Streptomyces klenkii sp. nov., isolated from deep marine sediment.</title>
        <authorList>
            <person name="Veyisoglu A."/>
            <person name="Sahin N."/>
        </authorList>
    </citation>
    <scope>NUCLEOTIDE SEQUENCE [LARGE SCALE GENOMIC DNA]</scope>
    <source>
        <strain evidence="12 13">KCTC 29202</strain>
    </source>
</reference>
<evidence type="ECO:0000256" key="8">
    <source>
        <dbReference type="ARBA" id="ARBA00029586"/>
    </source>
</evidence>
<evidence type="ECO:0000259" key="11">
    <source>
        <dbReference type="PROSITE" id="PS51296"/>
    </source>
</evidence>
<proteinExistence type="predicted"/>
<comment type="caution">
    <text evidence="12">The sequence shown here is derived from an EMBL/GenBank/DDBJ whole genome shotgun (WGS) entry which is preliminary data.</text>
</comment>
<dbReference type="PROSITE" id="PS51296">
    <property type="entry name" value="RIESKE"/>
    <property type="match status" value="1"/>
</dbReference>
<dbReference type="InterPro" id="IPR005805">
    <property type="entry name" value="Rieske_Fe-S_prot_C"/>
</dbReference>
<protein>
    <recommendedName>
        <fullName evidence="2">Cytochrome bc1 complex Rieske iron-sulfur subunit</fullName>
    </recommendedName>
    <alternativeName>
        <fullName evidence="8">Cytochrome bc1 reductase complex subunit QcrA</fullName>
    </alternativeName>
</protein>
<accession>A0A3B0AXK0</accession>
<dbReference type="OrthoDB" id="25106at2"/>
<dbReference type="GO" id="GO:0016020">
    <property type="term" value="C:membrane"/>
    <property type="evidence" value="ECO:0007669"/>
    <property type="project" value="InterPro"/>
</dbReference>
<evidence type="ECO:0000256" key="9">
    <source>
        <dbReference type="ARBA" id="ARBA00034078"/>
    </source>
</evidence>
<dbReference type="GO" id="GO:0016705">
    <property type="term" value="F:oxidoreductase activity, acting on paired donors, with incorporation or reduction of molecular oxygen"/>
    <property type="evidence" value="ECO:0007669"/>
    <property type="project" value="UniProtKB-ARBA"/>
</dbReference>
<dbReference type="InterPro" id="IPR014349">
    <property type="entry name" value="Rieske_Fe-S_prot"/>
</dbReference>
<evidence type="ECO:0000313" key="13">
    <source>
        <dbReference type="Proteomes" id="UP000270343"/>
    </source>
</evidence>
<comment type="function">
    <text evidence="1">Iron-sulfur subunit of the cytochrome bc1 complex, an essential component of the respiratory electron transport chain required for ATP synthesis. The bc1 complex catalyzes the oxidation of menaquinol and the reduction of cytochrome c in the respiratory chain. The bc1 complex operates through a Q-cycle mechanism that couples electron transfer to generation of the proton gradient that drives ATP synthesis.</text>
</comment>
<dbReference type="PANTHER" id="PTHR10134">
    <property type="entry name" value="CYTOCHROME B-C1 COMPLEX SUBUNIT RIESKE, MITOCHONDRIAL"/>
    <property type="match status" value="1"/>
</dbReference>
<keyword evidence="3" id="KW-0001">2Fe-2S</keyword>
<evidence type="ECO:0000256" key="2">
    <source>
        <dbReference type="ARBA" id="ARBA00015816"/>
    </source>
</evidence>
<feature type="compositionally biased region" description="Basic and acidic residues" evidence="10">
    <location>
        <begin position="67"/>
        <end position="81"/>
    </location>
</feature>
<evidence type="ECO:0000256" key="5">
    <source>
        <dbReference type="ARBA" id="ARBA00023004"/>
    </source>
</evidence>
<dbReference type="EMBL" id="RBAM01000014">
    <property type="protein sequence ID" value="RKN64537.1"/>
    <property type="molecule type" value="Genomic_DNA"/>
</dbReference>
<feature type="region of interest" description="Disordered" evidence="10">
    <location>
        <begin position="164"/>
        <end position="185"/>
    </location>
</feature>
<dbReference type="SUPFAM" id="SSF50022">
    <property type="entry name" value="ISP domain"/>
    <property type="match status" value="1"/>
</dbReference>
<dbReference type="AlphaFoldDB" id="A0A3B0AXK0"/>
<keyword evidence="13" id="KW-1185">Reference proteome</keyword>
<evidence type="ECO:0000256" key="1">
    <source>
        <dbReference type="ARBA" id="ARBA00002494"/>
    </source>
</evidence>
<keyword evidence="5" id="KW-0408">Iron</keyword>
<dbReference type="Pfam" id="PF00355">
    <property type="entry name" value="Rieske"/>
    <property type="match status" value="1"/>
</dbReference>
<dbReference type="Gene3D" id="2.102.10.10">
    <property type="entry name" value="Rieske [2Fe-2S] iron-sulphur domain"/>
    <property type="match status" value="1"/>
</dbReference>
<evidence type="ECO:0000256" key="6">
    <source>
        <dbReference type="ARBA" id="ARBA00023014"/>
    </source>
</evidence>
<evidence type="ECO:0000313" key="12">
    <source>
        <dbReference type="EMBL" id="RKN64537.1"/>
    </source>
</evidence>
<dbReference type="InterPro" id="IPR036922">
    <property type="entry name" value="Rieske_2Fe-2S_sf"/>
</dbReference>
<dbReference type="GO" id="GO:0051537">
    <property type="term" value="F:2 iron, 2 sulfur cluster binding"/>
    <property type="evidence" value="ECO:0007669"/>
    <property type="project" value="UniProtKB-KW"/>
</dbReference>
<dbReference type="GO" id="GO:0004497">
    <property type="term" value="F:monooxygenase activity"/>
    <property type="evidence" value="ECO:0007669"/>
    <property type="project" value="UniProtKB-ARBA"/>
</dbReference>
<evidence type="ECO:0000256" key="10">
    <source>
        <dbReference type="SAM" id="MobiDB-lite"/>
    </source>
</evidence>
<feature type="compositionally biased region" description="Low complexity" evidence="10">
    <location>
        <begin position="13"/>
        <end position="33"/>
    </location>
</feature>
<dbReference type="Proteomes" id="UP000270343">
    <property type="component" value="Unassembled WGS sequence"/>
</dbReference>
<feature type="domain" description="Rieske" evidence="11">
    <location>
        <begin position="92"/>
        <end position="184"/>
    </location>
</feature>
<feature type="region of interest" description="Disordered" evidence="10">
    <location>
        <begin position="62"/>
        <end position="103"/>
    </location>
</feature>
<organism evidence="12 13">
    <name type="scientific">Streptomyces klenkii</name>
    <dbReference type="NCBI Taxonomy" id="1420899"/>
    <lineage>
        <taxon>Bacteria</taxon>
        <taxon>Bacillati</taxon>
        <taxon>Actinomycetota</taxon>
        <taxon>Actinomycetes</taxon>
        <taxon>Kitasatosporales</taxon>
        <taxon>Streptomycetaceae</taxon>
        <taxon>Streptomyces</taxon>
    </lineage>
</organism>
<gene>
    <name evidence="12" type="ORF">D7231_28305</name>
</gene>
<keyword evidence="6" id="KW-0411">Iron-sulfur</keyword>
<evidence type="ECO:0000256" key="4">
    <source>
        <dbReference type="ARBA" id="ARBA00022723"/>
    </source>
</evidence>
<sequence length="185" mass="18015">MNHVSRAASCASAASAVSDASTAPAVSTASRAPRGSTRRSVVAAAGTAGLVTLLAACGGGDDGGSGEAKDDKSKNGDDDGSRTGGADAGKGGEIAKAADIPEGGGKVFPDRKVVVTQPAKGEFKAFSAVCTHQGCLVREVSGGTINCPCHGSKFAVADGSVKGGPAKKGLPEQQVSVHDGSLHLG</sequence>
<keyword evidence="7" id="KW-1015">Disulfide bond</keyword>
<feature type="compositionally biased region" description="Gly residues" evidence="10">
    <location>
        <begin position="82"/>
        <end position="92"/>
    </location>
</feature>
<dbReference type="GO" id="GO:0046872">
    <property type="term" value="F:metal ion binding"/>
    <property type="evidence" value="ECO:0007669"/>
    <property type="project" value="UniProtKB-KW"/>
</dbReference>
<name>A0A3B0AXK0_9ACTN</name>
<evidence type="ECO:0000256" key="3">
    <source>
        <dbReference type="ARBA" id="ARBA00022714"/>
    </source>
</evidence>
<evidence type="ECO:0000256" key="7">
    <source>
        <dbReference type="ARBA" id="ARBA00023157"/>
    </source>
</evidence>
<dbReference type="RefSeq" id="WP_120758404.1">
    <property type="nucleotide sequence ID" value="NZ_RBAM01000014.1"/>
</dbReference>
<feature type="region of interest" description="Disordered" evidence="10">
    <location>
        <begin position="13"/>
        <end position="39"/>
    </location>
</feature>
<keyword evidence="4" id="KW-0479">Metal-binding</keyword>
<comment type="cofactor">
    <cofactor evidence="9">
        <name>[2Fe-2S] cluster</name>
        <dbReference type="ChEBI" id="CHEBI:190135"/>
    </cofactor>
</comment>